<keyword evidence="13" id="KW-0539">Nucleus</keyword>
<dbReference type="GO" id="GO:0006310">
    <property type="term" value="P:DNA recombination"/>
    <property type="evidence" value="ECO:0007669"/>
    <property type="project" value="UniProtKB-KW"/>
</dbReference>
<dbReference type="Pfam" id="PF01068">
    <property type="entry name" value="DNA_ligase_A_M"/>
    <property type="match status" value="1"/>
</dbReference>
<comment type="cofactor">
    <cofactor evidence="1">
        <name>Mg(2+)</name>
        <dbReference type="ChEBI" id="CHEBI:18420"/>
    </cofactor>
</comment>
<evidence type="ECO:0000313" key="20">
    <source>
        <dbReference type="EMBL" id="KAJ7224355.1"/>
    </source>
</evidence>
<keyword evidence="9 15" id="KW-0067">ATP-binding</keyword>
<feature type="compositionally biased region" description="Acidic residues" evidence="17">
    <location>
        <begin position="776"/>
        <end position="785"/>
    </location>
</feature>
<keyword evidence="8 15" id="KW-0227">DNA damage</keyword>
<feature type="compositionally biased region" description="Basic and acidic residues" evidence="17">
    <location>
        <begin position="860"/>
        <end position="873"/>
    </location>
</feature>
<sequence>MQPTPAPSSAPHSPESQHEESVQYPTPPQNTGSAPFGILVALFERLQNERKQDRRKKLLSTWFNHWREEKGHDLYPVLRLILPQASSERRAVYGLKEKNLAKTYIKLIPLGMRDPDSIRLLNWKKPTEQDKTSGDFPTVLFEVVSKRSSVIESSLSVEDLNDILDELSKNMGKQDKQSKILQRVYNRCTPEEQRWIVRIILKDMVISVKETTVFSVFHPDAQDLYNTCSDLKKVAWELWDPSHRLKEEDKAVKLCSAFAPMLCKRPTKTIEGTVKEMGGTEFIIEEKLDGERMQLHKRGNEYFYCSRKGKDYTYLYGKHVGIGSLTPYIAKAFDPRVEDIILDGEMLVWDPVSQRNLPFGTLKTAALDKSKKEHNPRPCFKVFDLLYLNGLSLIEKSTSTRKKNMRACLKEIKGRIEFAVEYRGKTAKDVRERMDEVMEARGEGLVIKHPASQYVLNGRNMDWIKVKPEYMDNMGETVDVLVVAANYGSGSRGGGVSTLICAVVDDRHPTTNDDEEPKYSTFVRIGSGLSFADYVWVRDKPWKTRDPKNPPDFLQTSKKSHEDKGDVYLLPEDSFILKVKAAEIVASGTLSYQYHMGYTMRFPRALSIRDDLSIADCMPASAVLESLRTVKKRKLESDTGASKKKRKITAKKVFILPVYMGQKLTGVNVVSGIFEGTTFVVMADPGSKTREEDKKELATLIKANGGTLATIPKAQSPIFLVYGGTRKHLELQNYIKKGIYDVIKPQWLKDSVALGQLAPLYKKYFFHATESRMDSEEYNEGDENVGETGDAEAGPSTLKSEDEEDPVKPKTEDEETSPALADWFKVEEGKKFVSSGRESDSETENDSDNADVNDDLDDWLDVKPESKPAKLYEDDPKDEIVEDIKMGESETAMEYDQDLIFKHLCFYLDSPENARKSGMSVKTKQENSLEQSFSELAKLIENNGGQVVDLNEPRLTHVVIDKRDDSRRVELMKRTSKPRRRHLVIAEFIQACLDESTLLDEDGK</sequence>
<dbReference type="NCBIfam" id="TIGR00574">
    <property type="entry name" value="dnl1"/>
    <property type="match status" value="1"/>
</dbReference>
<organism evidence="20 21">
    <name type="scientific">Mycena pura</name>
    <dbReference type="NCBI Taxonomy" id="153505"/>
    <lineage>
        <taxon>Eukaryota</taxon>
        <taxon>Fungi</taxon>
        <taxon>Dikarya</taxon>
        <taxon>Basidiomycota</taxon>
        <taxon>Agaricomycotina</taxon>
        <taxon>Agaricomycetes</taxon>
        <taxon>Agaricomycetidae</taxon>
        <taxon>Agaricales</taxon>
        <taxon>Marasmiineae</taxon>
        <taxon>Mycenaceae</taxon>
        <taxon>Mycena</taxon>
    </lineage>
</organism>
<name>A0AAD6YN21_9AGAR</name>
<comment type="subcellular location">
    <subcellularLocation>
        <location evidence="2">Nucleus</location>
    </subcellularLocation>
</comment>
<dbReference type="GO" id="GO:0032807">
    <property type="term" value="C:DNA ligase IV complex"/>
    <property type="evidence" value="ECO:0007669"/>
    <property type="project" value="TreeGrafter"/>
</dbReference>
<dbReference type="SUPFAM" id="SSF52113">
    <property type="entry name" value="BRCT domain"/>
    <property type="match status" value="2"/>
</dbReference>
<dbReference type="Proteomes" id="UP001219525">
    <property type="component" value="Unassembled WGS sequence"/>
</dbReference>
<dbReference type="InterPro" id="IPR012309">
    <property type="entry name" value="DNA_ligase_ATP-dep_C"/>
</dbReference>
<dbReference type="Gene3D" id="3.40.50.10190">
    <property type="entry name" value="BRCT domain"/>
    <property type="match status" value="2"/>
</dbReference>
<dbReference type="PROSITE" id="PS00697">
    <property type="entry name" value="DNA_LIGASE_A1"/>
    <property type="match status" value="1"/>
</dbReference>
<dbReference type="GO" id="GO:0005524">
    <property type="term" value="F:ATP binding"/>
    <property type="evidence" value="ECO:0007669"/>
    <property type="project" value="UniProtKB-KW"/>
</dbReference>
<evidence type="ECO:0000256" key="9">
    <source>
        <dbReference type="ARBA" id="ARBA00022840"/>
    </source>
</evidence>
<feature type="domain" description="BRCT" evidence="19">
    <location>
        <begin position="669"/>
        <end position="765"/>
    </location>
</feature>
<evidence type="ECO:0000256" key="10">
    <source>
        <dbReference type="ARBA" id="ARBA00022842"/>
    </source>
</evidence>
<dbReference type="GO" id="GO:0071897">
    <property type="term" value="P:DNA biosynthetic process"/>
    <property type="evidence" value="ECO:0007669"/>
    <property type="project" value="InterPro"/>
</dbReference>
<dbReference type="InterPro" id="IPR029710">
    <property type="entry name" value="LIG4"/>
</dbReference>
<protein>
    <recommendedName>
        <fullName evidence="15">DNA ligase</fullName>
        <ecNumber evidence="15">6.5.1.1</ecNumber>
    </recommendedName>
</protein>
<keyword evidence="5" id="KW-0479">Metal-binding</keyword>
<feature type="region of interest" description="Disordered" evidence="17">
    <location>
        <begin position="1"/>
        <end position="30"/>
    </location>
</feature>
<dbReference type="GO" id="GO:0006303">
    <property type="term" value="P:double-strand break repair via nonhomologous end joining"/>
    <property type="evidence" value="ECO:0007669"/>
    <property type="project" value="TreeGrafter"/>
</dbReference>
<gene>
    <name evidence="20" type="ORF">GGX14DRAFT_649832</name>
</gene>
<proteinExistence type="inferred from homology"/>
<dbReference type="Gene3D" id="1.10.3260.10">
    <property type="entry name" value="DNA ligase, ATP-dependent, N-terminal domain"/>
    <property type="match status" value="1"/>
</dbReference>
<evidence type="ECO:0000256" key="2">
    <source>
        <dbReference type="ARBA" id="ARBA00004123"/>
    </source>
</evidence>
<keyword evidence="11 15" id="KW-0233">DNA recombination</keyword>
<dbReference type="PROSITE" id="PS50172">
    <property type="entry name" value="BRCT"/>
    <property type="match status" value="2"/>
</dbReference>
<evidence type="ECO:0000256" key="15">
    <source>
        <dbReference type="RuleBase" id="RU000617"/>
    </source>
</evidence>
<dbReference type="Gene3D" id="2.40.50.140">
    <property type="entry name" value="Nucleic acid-binding proteins"/>
    <property type="match status" value="1"/>
</dbReference>
<keyword evidence="4 15" id="KW-0436">Ligase</keyword>
<evidence type="ECO:0000259" key="18">
    <source>
        <dbReference type="PROSITE" id="PS50160"/>
    </source>
</evidence>
<dbReference type="GO" id="GO:0046872">
    <property type="term" value="F:metal ion binding"/>
    <property type="evidence" value="ECO:0007669"/>
    <property type="project" value="UniProtKB-KW"/>
</dbReference>
<keyword evidence="6" id="KW-0677">Repeat</keyword>
<dbReference type="AlphaFoldDB" id="A0AAD6YN21"/>
<dbReference type="Pfam" id="PF04679">
    <property type="entry name" value="DNA_ligase_A_C"/>
    <property type="match status" value="1"/>
</dbReference>
<keyword evidence="10" id="KW-0460">Magnesium</keyword>
<dbReference type="SUPFAM" id="SSF56091">
    <property type="entry name" value="DNA ligase/mRNA capping enzyme, catalytic domain"/>
    <property type="match status" value="1"/>
</dbReference>
<evidence type="ECO:0000256" key="5">
    <source>
        <dbReference type="ARBA" id="ARBA00022723"/>
    </source>
</evidence>
<dbReference type="SUPFAM" id="SSF50249">
    <property type="entry name" value="Nucleic acid-binding proteins"/>
    <property type="match status" value="1"/>
</dbReference>
<feature type="domain" description="BRCT" evidence="19">
    <location>
        <begin position="896"/>
        <end position="1004"/>
    </location>
</feature>
<evidence type="ECO:0000256" key="16">
    <source>
        <dbReference type="RuleBase" id="RU004196"/>
    </source>
</evidence>
<dbReference type="InterPro" id="IPR012310">
    <property type="entry name" value="DNA_ligase_ATP-dep_cent"/>
</dbReference>
<dbReference type="InterPro" id="IPR016059">
    <property type="entry name" value="DNA_ligase_ATP-dep_CS"/>
</dbReference>
<dbReference type="GO" id="GO:0003677">
    <property type="term" value="F:DNA binding"/>
    <property type="evidence" value="ECO:0007669"/>
    <property type="project" value="InterPro"/>
</dbReference>
<dbReference type="InterPro" id="IPR012308">
    <property type="entry name" value="DNA_ligase_ATP-dep_N"/>
</dbReference>
<dbReference type="Pfam" id="PF16589">
    <property type="entry name" value="BRCT_2"/>
    <property type="match status" value="1"/>
</dbReference>
<keyword evidence="12 15" id="KW-0234">DNA repair</keyword>
<dbReference type="InterPro" id="IPR036420">
    <property type="entry name" value="BRCT_dom_sf"/>
</dbReference>
<dbReference type="SMART" id="SM00292">
    <property type="entry name" value="BRCT"/>
    <property type="match status" value="2"/>
</dbReference>
<keyword evidence="7 15" id="KW-0547">Nucleotide-binding</keyword>
<evidence type="ECO:0000256" key="3">
    <source>
        <dbReference type="ARBA" id="ARBA00007572"/>
    </source>
</evidence>
<dbReference type="InterPro" id="IPR036599">
    <property type="entry name" value="DNA_ligase_N_sf"/>
</dbReference>
<keyword evidence="21" id="KW-1185">Reference proteome</keyword>
<dbReference type="InterPro" id="IPR044125">
    <property type="entry name" value="Adenylation_DNA_ligase_IV"/>
</dbReference>
<dbReference type="CDD" id="cd18435">
    <property type="entry name" value="BRCT_BRC1_like_rpt1"/>
    <property type="match status" value="1"/>
</dbReference>
<evidence type="ECO:0000259" key="19">
    <source>
        <dbReference type="PROSITE" id="PS50172"/>
    </source>
</evidence>
<dbReference type="EMBL" id="JARJCW010000005">
    <property type="protein sequence ID" value="KAJ7224355.1"/>
    <property type="molecule type" value="Genomic_DNA"/>
</dbReference>
<feature type="region of interest" description="Disordered" evidence="17">
    <location>
        <begin position="833"/>
        <end position="873"/>
    </location>
</feature>
<feature type="non-terminal residue" evidence="20">
    <location>
        <position position="1004"/>
    </location>
</feature>
<dbReference type="SUPFAM" id="SSF117018">
    <property type="entry name" value="ATP-dependent DNA ligase DNA-binding domain"/>
    <property type="match status" value="1"/>
</dbReference>
<evidence type="ECO:0000256" key="7">
    <source>
        <dbReference type="ARBA" id="ARBA00022741"/>
    </source>
</evidence>
<dbReference type="PROSITE" id="PS50160">
    <property type="entry name" value="DNA_LIGASE_A3"/>
    <property type="match status" value="1"/>
</dbReference>
<dbReference type="InterPro" id="IPR000977">
    <property type="entry name" value="DNA_ligase_ATP-dep"/>
</dbReference>
<evidence type="ECO:0000256" key="11">
    <source>
        <dbReference type="ARBA" id="ARBA00023172"/>
    </source>
</evidence>
<dbReference type="PANTHER" id="PTHR45997:SF1">
    <property type="entry name" value="DNA LIGASE 4"/>
    <property type="match status" value="1"/>
</dbReference>
<evidence type="ECO:0000256" key="13">
    <source>
        <dbReference type="ARBA" id="ARBA00023242"/>
    </source>
</evidence>
<evidence type="ECO:0000256" key="12">
    <source>
        <dbReference type="ARBA" id="ARBA00023204"/>
    </source>
</evidence>
<accession>A0AAD6YN21</accession>
<dbReference type="GO" id="GO:0003910">
    <property type="term" value="F:DNA ligase (ATP) activity"/>
    <property type="evidence" value="ECO:0007669"/>
    <property type="project" value="UniProtKB-EC"/>
</dbReference>
<dbReference type="PANTHER" id="PTHR45997">
    <property type="entry name" value="DNA LIGASE 4"/>
    <property type="match status" value="1"/>
</dbReference>
<dbReference type="InterPro" id="IPR012340">
    <property type="entry name" value="NA-bd_OB-fold"/>
</dbReference>
<comment type="caution">
    <text evidence="20">The sequence shown here is derived from an EMBL/GenBank/DDBJ whole genome shotgun (WGS) entry which is preliminary data.</text>
</comment>
<dbReference type="InterPro" id="IPR001357">
    <property type="entry name" value="BRCT_dom"/>
</dbReference>
<feature type="compositionally biased region" description="Acidic residues" evidence="17">
    <location>
        <begin position="841"/>
        <end position="859"/>
    </location>
</feature>
<dbReference type="GO" id="GO:0006297">
    <property type="term" value="P:nucleotide-excision repair, DNA gap filling"/>
    <property type="evidence" value="ECO:0007669"/>
    <property type="project" value="TreeGrafter"/>
</dbReference>
<evidence type="ECO:0000256" key="8">
    <source>
        <dbReference type="ARBA" id="ARBA00022763"/>
    </source>
</evidence>
<dbReference type="EC" id="6.5.1.1" evidence="15"/>
<evidence type="ECO:0000313" key="21">
    <source>
        <dbReference type="Proteomes" id="UP001219525"/>
    </source>
</evidence>
<dbReference type="Gene3D" id="3.30.470.30">
    <property type="entry name" value="DNA ligase/mRNA capping enzyme"/>
    <property type="match status" value="1"/>
</dbReference>
<evidence type="ECO:0000256" key="14">
    <source>
        <dbReference type="ARBA" id="ARBA00034003"/>
    </source>
</evidence>
<feature type="region of interest" description="Disordered" evidence="17">
    <location>
        <begin position="772"/>
        <end position="821"/>
    </location>
</feature>
<comment type="similarity">
    <text evidence="3 16">Belongs to the ATP-dependent DNA ligase family.</text>
</comment>
<feature type="domain" description="ATP-dependent DNA ligase family profile" evidence="18">
    <location>
        <begin position="371"/>
        <end position="505"/>
    </location>
</feature>
<dbReference type="Pfam" id="PF04675">
    <property type="entry name" value="DNA_ligase_A_N"/>
    <property type="match status" value="1"/>
</dbReference>
<evidence type="ECO:0000256" key="17">
    <source>
        <dbReference type="SAM" id="MobiDB-lite"/>
    </source>
</evidence>
<dbReference type="CDD" id="cd07903">
    <property type="entry name" value="Adenylation_DNA_ligase_IV"/>
    <property type="match status" value="1"/>
</dbReference>
<reference evidence="20" key="1">
    <citation type="submission" date="2023-03" db="EMBL/GenBank/DDBJ databases">
        <title>Massive genome expansion in bonnet fungi (Mycena s.s.) driven by repeated elements and novel gene families across ecological guilds.</title>
        <authorList>
            <consortium name="Lawrence Berkeley National Laboratory"/>
            <person name="Harder C.B."/>
            <person name="Miyauchi S."/>
            <person name="Viragh M."/>
            <person name="Kuo A."/>
            <person name="Thoen E."/>
            <person name="Andreopoulos B."/>
            <person name="Lu D."/>
            <person name="Skrede I."/>
            <person name="Drula E."/>
            <person name="Henrissat B."/>
            <person name="Morin E."/>
            <person name="Kohler A."/>
            <person name="Barry K."/>
            <person name="LaButti K."/>
            <person name="Morin E."/>
            <person name="Salamov A."/>
            <person name="Lipzen A."/>
            <person name="Mereny Z."/>
            <person name="Hegedus B."/>
            <person name="Baldrian P."/>
            <person name="Stursova M."/>
            <person name="Weitz H."/>
            <person name="Taylor A."/>
            <person name="Grigoriev I.V."/>
            <person name="Nagy L.G."/>
            <person name="Martin F."/>
            <person name="Kauserud H."/>
        </authorList>
    </citation>
    <scope>NUCLEOTIDE SEQUENCE</scope>
    <source>
        <strain evidence="20">9144</strain>
    </source>
</reference>
<comment type="catalytic activity">
    <reaction evidence="14 15">
        <text>ATP + (deoxyribonucleotide)n-3'-hydroxyl + 5'-phospho-(deoxyribonucleotide)m = (deoxyribonucleotide)n+m + AMP + diphosphate.</text>
        <dbReference type="EC" id="6.5.1.1"/>
    </reaction>
</comment>
<evidence type="ECO:0000256" key="1">
    <source>
        <dbReference type="ARBA" id="ARBA00001946"/>
    </source>
</evidence>
<evidence type="ECO:0000256" key="4">
    <source>
        <dbReference type="ARBA" id="ARBA00022598"/>
    </source>
</evidence>
<evidence type="ECO:0000256" key="6">
    <source>
        <dbReference type="ARBA" id="ARBA00022737"/>
    </source>
</evidence>